<gene>
    <name evidence="3" type="ORF">NF556_18195</name>
</gene>
<evidence type="ECO:0000256" key="2">
    <source>
        <dbReference type="SAM" id="Phobius"/>
    </source>
</evidence>
<feature type="transmembrane region" description="Helical" evidence="2">
    <location>
        <begin position="106"/>
        <end position="125"/>
    </location>
</feature>
<feature type="region of interest" description="Disordered" evidence="1">
    <location>
        <begin position="286"/>
        <end position="352"/>
    </location>
</feature>
<evidence type="ECO:0000256" key="1">
    <source>
        <dbReference type="SAM" id="MobiDB-lite"/>
    </source>
</evidence>
<feature type="compositionally biased region" description="Low complexity" evidence="1">
    <location>
        <begin position="160"/>
        <end position="186"/>
    </location>
</feature>
<evidence type="ECO:0000313" key="4">
    <source>
        <dbReference type="Proteomes" id="UP001056455"/>
    </source>
</evidence>
<protein>
    <submittedName>
        <fullName evidence="3">Uncharacterized protein</fullName>
    </submittedName>
</protein>
<feature type="compositionally biased region" description="Low complexity" evidence="1">
    <location>
        <begin position="215"/>
        <end position="233"/>
    </location>
</feature>
<keyword evidence="4" id="KW-1185">Reference proteome</keyword>
<dbReference type="EMBL" id="CP099489">
    <property type="protein sequence ID" value="USQ79505.1"/>
    <property type="molecule type" value="Genomic_DNA"/>
</dbReference>
<evidence type="ECO:0000313" key="3">
    <source>
        <dbReference type="EMBL" id="USQ79505.1"/>
    </source>
</evidence>
<accession>A0ABY4YTC8</accession>
<reference evidence="3" key="1">
    <citation type="submission" date="2022-06" db="EMBL/GenBank/DDBJ databases">
        <title>Ornithinimicrobium HY1793.</title>
        <authorList>
            <person name="Huang Y."/>
        </authorList>
    </citation>
    <scope>NUCLEOTIDE SEQUENCE</scope>
    <source>
        <strain evidence="3">HY1793</strain>
    </source>
</reference>
<keyword evidence="2" id="KW-1133">Transmembrane helix</keyword>
<feature type="region of interest" description="Disordered" evidence="1">
    <location>
        <begin position="158"/>
        <end position="250"/>
    </location>
</feature>
<feature type="transmembrane region" description="Helical" evidence="2">
    <location>
        <begin position="131"/>
        <end position="152"/>
    </location>
</feature>
<sequence>MPNSLIFVVILAVWAAYLIQHWIRRRDHVATARSVDRFSEAMRVLERRQSMPRADISTPKQRSYSLSLTRPAHPDVVVKRARRGAPATPQHGPAARLRQRPSAATLRAVALLVGVIALVAGVTVSVVGTSWWGALAGVATLLLAVTFVRFSVESTRRRATSSLRSDARGAASPAVRVGVARPAARRTGTSRPAGERDDRAGRPADRRAAPRRRPVAVAAPGPSATPAPAASVAQTGPSGARESAPVSARTTELYDVEAVEQPVTPGAATEAEPTVIEPLAPAAEAEPGTWAPVPVPPPTYTLKARAPRRAEPRSEAAGSEQRQTSVEELPFDGHALALDEEFEDLPPVHSAG</sequence>
<keyword evidence="2" id="KW-0472">Membrane</keyword>
<dbReference type="RefSeq" id="WP_252592612.1">
    <property type="nucleotide sequence ID" value="NZ_CP099489.1"/>
</dbReference>
<organism evidence="3 4">
    <name type="scientific">Ornithinimicrobium faecis</name>
    <dbReference type="NCBI Taxonomy" id="2934158"/>
    <lineage>
        <taxon>Bacteria</taxon>
        <taxon>Bacillati</taxon>
        <taxon>Actinomycetota</taxon>
        <taxon>Actinomycetes</taxon>
        <taxon>Micrococcales</taxon>
        <taxon>Ornithinimicrobiaceae</taxon>
        <taxon>Ornithinimicrobium</taxon>
    </lineage>
</organism>
<dbReference type="Proteomes" id="UP001056455">
    <property type="component" value="Chromosome"/>
</dbReference>
<proteinExistence type="predicted"/>
<name>A0ABY4YTC8_9MICO</name>
<feature type="compositionally biased region" description="Basic and acidic residues" evidence="1">
    <location>
        <begin position="193"/>
        <end position="208"/>
    </location>
</feature>
<feature type="transmembrane region" description="Helical" evidence="2">
    <location>
        <begin position="6"/>
        <end position="23"/>
    </location>
</feature>
<keyword evidence="2" id="KW-0812">Transmembrane</keyword>